<feature type="compositionally biased region" description="Acidic residues" evidence="1">
    <location>
        <begin position="263"/>
        <end position="280"/>
    </location>
</feature>
<dbReference type="EMBL" id="CAUYUJ010021920">
    <property type="protein sequence ID" value="CAK0907811.1"/>
    <property type="molecule type" value="Genomic_DNA"/>
</dbReference>
<name>A0ABN9Y8F8_9DINO</name>
<protein>
    <submittedName>
        <fullName evidence="2">Uncharacterized protein</fullName>
    </submittedName>
</protein>
<feature type="region of interest" description="Disordered" evidence="1">
    <location>
        <begin position="425"/>
        <end position="446"/>
    </location>
</feature>
<feature type="region of interest" description="Disordered" evidence="1">
    <location>
        <begin position="169"/>
        <end position="364"/>
    </location>
</feature>
<accession>A0ABN9Y8F8</accession>
<dbReference type="Proteomes" id="UP001189429">
    <property type="component" value="Unassembled WGS sequence"/>
</dbReference>
<feature type="region of interest" description="Disordered" evidence="1">
    <location>
        <begin position="107"/>
        <end position="141"/>
    </location>
</feature>
<gene>
    <name evidence="2" type="ORF">PCOR1329_LOCUS82701</name>
</gene>
<reference evidence="2" key="1">
    <citation type="submission" date="2023-10" db="EMBL/GenBank/DDBJ databases">
        <authorList>
            <person name="Chen Y."/>
            <person name="Shah S."/>
            <person name="Dougan E. K."/>
            <person name="Thang M."/>
            <person name="Chan C."/>
        </authorList>
    </citation>
    <scope>NUCLEOTIDE SEQUENCE [LARGE SCALE GENOMIC DNA]</scope>
</reference>
<evidence type="ECO:0000313" key="3">
    <source>
        <dbReference type="Proteomes" id="UP001189429"/>
    </source>
</evidence>
<feature type="compositionally biased region" description="Basic and acidic residues" evidence="1">
    <location>
        <begin position="209"/>
        <end position="248"/>
    </location>
</feature>
<feature type="non-terminal residue" evidence="2">
    <location>
        <position position="446"/>
    </location>
</feature>
<evidence type="ECO:0000313" key="2">
    <source>
        <dbReference type="EMBL" id="CAK0907811.1"/>
    </source>
</evidence>
<keyword evidence="3" id="KW-1185">Reference proteome</keyword>
<organism evidence="2 3">
    <name type="scientific">Prorocentrum cordatum</name>
    <dbReference type="NCBI Taxonomy" id="2364126"/>
    <lineage>
        <taxon>Eukaryota</taxon>
        <taxon>Sar</taxon>
        <taxon>Alveolata</taxon>
        <taxon>Dinophyceae</taxon>
        <taxon>Prorocentrales</taxon>
        <taxon>Prorocentraceae</taxon>
        <taxon>Prorocentrum</taxon>
    </lineage>
</organism>
<proteinExistence type="predicted"/>
<feature type="compositionally biased region" description="Low complexity" evidence="1">
    <location>
        <begin position="317"/>
        <end position="334"/>
    </location>
</feature>
<sequence length="446" mass="48907">MSGHSPSQWFPGRGIRLPRKLLGQHGNLRILQRALDDSEPSFRERMNALSAAQRSAAALEANREISEALLATSRASTTDPETSTHQVGDQALHWRDLGKARAKKHRAARWHDSAVDWKGAPGTPQLGKNPQADHRYDDSFLSWPPMATEHYRQPQRPTDRRHIDWNAKAARPRPTPHPQLMAEGLAHPPEPDEQVASLPAQSTPPPEQLRAKFEEEETPQMHDDGDGEPRIPDHPDPDLEEAPDRFEGEDTPQLPASHANGDADQEYEVDLGAEADEVPFEDANPSAIDPEHGQIDEDGAPFHDSAGAQPWHQESQGPTAAASPSGAAGSGATPFRSAPKQQRTRKKRFDHLDDAPLSIRKGGPQVVGLGRRLFNPALVEIKRGCHPPRARDALSHCREGTRGCHLANGACSTEVDLDTVSGDDVRELPASTEGGREEWVAREASR</sequence>
<feature type="compositionally biased region" description="Basic and acidic residues" evidence="1">
    <location>
        <begin position="434"/>
        <end position="446"/>
    </location>
</feature>
<comment type="caution">
    <text evidence="2">The sequence shown here is derived from an EMBL/GenBank/DDBJ whole genome shotgun (WGS) entry which is preliminary data.</text>
</comment>
<evidence type="ECO:0000256" key="1">
    <source>
        <dbReference type="SAM" id="MobiDB-lite"/>
    </source>
</evidence>